<dbReference type="PROSITE" id="PS50050">
    <property type="entry name" value="TNFR_NGFR_2"/>
    <property type="match status" value="3"/>
</dbReference>
<comment type="caution">
    <text evidence="6">The sequence shown here is derived from an EMBL/GenBank/DDBJ whole genome shotgun (WGS) entry which is preliminary data.</text>
</comment>
<feature type="signal peptide" evidence="4">
    <location>
        <begin position="1"/>
        <end position="35"/>
    </location>
</feature>
<keyword evidence="1" id="KW-1015">Disulfide bond</keyword>
<feature type="disulfide bond" evidence="1">
    <location>
        <begin position="74"/>
        <end position="89"/>
    </location>
</feature>
<dbReference type="GO" id="GO:0002720">
    <property type="term" value="P:positive regulation of cytokine production involved in immune response"/>
    <property type="evidence" value="ECO:0007669"/>
    <property type="project" value="TreeGrafter"/>
</dbReference>
<dbReference type="Proteomes" id="UP000190648">
    <property type="component" value="Unassembled WGS sequence"/>
</dbReference>
<dbReference type="GO" id="GO:0006915">
    <property type="term" value="P:apoptotic process"/>
    <property type="evidence" value="ECO:0007669"/>
    <property type="project" value="InterPro"/>
</dbReference>
<dbReference type="SMART" id="SM00208">
    <property type="entry name" value="TNFR"/>
    <property type="match status" value="3"/>
</dbReference>
<dbReference type="InterPro" id="IPR001368">
    <property type="entry name" value="TNFR/NGFR_Cys_rich_reg"/>
</dbReference>
<reference evidence="6 7" key="1">
    <citation type="submission" date="2016-02" db="EMBL/GenBank/DDBJ databases">
        <title>Band-tailed pigeon sequencing and assembly.</title>
        <authorList>
            <person name="Soares A.E."/>
            <person name="Novak B.J."/>
            <person name="Rice E.S."/>
            <person name="O'Connell B."/>
            <person name="Chang D."/>
            <person name="Weber S."/>
            <person name="Shapiro B."/>
        </authorList>
    </citation>
    <scope>NUCLEOTIDE SEQUENCE [LARGE SCALE GENOMIC DNA]</scope>
    <source>
        <strain evidence="6">BTP2013</strain>
        <tissue evidence="6">Blood</tissue>
    </source>
</reference>
<accession>A0A1V4KNL5</accession>
<dbReference type="FunFam" id="2.10.50.10:FF:000007">
    <property type="entry name" value="TNF receptor superfamily member 14"/>
    <property type="match status" value="1"/>
</dbReference>
<dbReference type="GO" id="GO:0050830">
    <property type="term" value="P:defense response to Gram-positive bacterium"/>
    <property type="evidence" value="ECO:0007669"/>
    <property type="project" value="TreeGrafter"/>
</dbReference>
<evidence type="ECO:0000256" key="3">
    <source>
        <dbReference type="SAM" id="Phobius"/>
    </source>
</evidence>
<evidence type="ECO:0000313" key="6">
    <source>
        <dbReference type="EMBL" id="OPJ86024.1"/>
    </source>
</evidence>
<feature type="domain" description="TNFR-Cys" evidence="5">
    <location>
        <begin position="37"/>
        <end position="71"/>
    </location>
</feature>
<dbReference type="GO" id="GO:0007165">
    <property type="term" value="P:signal transduction"/>
    <property type="evidence" value="ECO:0007669"/>
    <property type="project" value="InterPro"/>
</dbReference>
<feature type="transmembrane region" description="Helical" evidence="3">
    <location>
        <begin position="200"/>
        <end position="221"/>
    </location>
</feature>
<feature type="compositionally biased region" description="Polar residues" evidence="2">
    <location>
        <begin position="237"/>
        <end position="246"/>
    </location>
</feature>
<organism evidence="6 7">
    <name type="scientific">Patagioenas fasciata monilis</name>
    <dbReference type="NCBI Taxonomy" id="372326"/>
    <lineage>
        <taxon>Eukaryota</taxon>
        <taxon>Metazoa</taxon>
        <taxon>Chordata</taxon>
        <taxon>Craniata</taxon>
        <taxon>Vertebrata</taxon>
        <taxon>Euteleostomi</taxon>
        <taxon>Archelosauria</taxon>
        <taxon>Archosauria</taxon>
        <taxon>Dinosauria</taxon>
        <taxon>Saurischia</taxon>
        <taxon>Theropoda</taxon>
        <taxon>Coelurosauria</taxon>
        <taxon>Aves</taxon>
        <taxon>Neognathae</taxon>
        <taxon>Neoaves</taxon>
        <taxon>Columbimorphae</taxon>
        <taxon>Columbiformes</taxon>
        <taxon>Columbidae</taxon>
        <taxon>Patagioenas</taxon>
    </lineage>
</organism>
<dbReference type="GO" id="GO:0006955">
    <property type="term" value="P:immune response"/>
    <property type="evidence" value="ECO:0007669"/>
    <property type="project" value="InterPro"/>
</dbReference>
<proteinExistence type="predicted"/>
<gene>
    <name evidence="6" type="primary">TNFRSF14</name>
    <name evidence="6" type="ORF">AV530_011226</name>
</gene>
<feature type="region of interest" description="Disordered" evidence="2">
    <location>
        <begin position="174"/>
        <end position="198"/>
    </location>
</feature>
<feature type="repeat" description="TNFR-Cys" evidence="1">
    <location>
        <begin position="37"/>
        <end position="71"/>
    </location>
</feature>
<dbReference type="GO" id="GO:0046642">
    <property type="term" value="P:negative regulation of alpha-beta T cell proliferation"/>
    <property type="evidence" value="ECO:0007669"/>
    <property type="project" value="TreeGrafter"/>
</dbReference>
<dbReference type="PANTHER" id="PTHR46838:SF1">
    <property type="entry name" value="TUMOR NECROSIS FACTOR RECEPTOR SUPERFAMILY MEMBER 14"/>
    <property type="match status" value="1"/>
</dbReference>
<feature type="compositionally biased region" description="Gly residues" evidence="2">
    <location>
        <begin position="185"/>
        <end position="194"/>
    </location>
</feature>
<keyword evidence="3" id="KW-0812">Transmembrane</keyword>
<dbReference type="GO" id="GO:2000406">
    <property type="term" value="P:positive regulation of T cell migration"/>
    <property type="evidence" value="ECO:0007669"/>
    <property type="project" value="TreeGrafter"/>
</dbReference>
<feature type="domain" description="TNFR-Cys" evidence="5">
    <location>
        <begin position="73"/>
        <end position="115"/>
    </location>
</feature>
<evidence type="ECO:0000259" key="5">
    <source>
        <dbReference type="PROSITE" id="PS50050"/>
    </source>
</evidence>
<keyword evidence="3" id="KW-1133">Transmembrane helix</keyword>
<comment type="caution">
    <text evidence="1">Lacks conserved residue(s) required for the propagation of feature annotation.</text>
</comment>
<keyword evidence="3" id="KW-0472">Membrane</keyword>
<dbReference type="OrthoDB" id="10031141at2759"/>
<dbReference type="Gene3D" id="2.10.50.10">
    <property type="entry name" value="Tumor Necrosis Factor Receptor, subunit A, domain 2"/>
    <property type="match status" value="3"/>
</dbReference>
<feature type="repeat" description="TNFR-Cys" evidence="1">
    <location>
        <begin position="116"/>
        <end position="158"/>
    </location>
</feature>
<feature type="repeat" description="TNFR-Cys" evidence="1">
    <location>
        <begin position="73"/>
        <end position="115"/>
    </location>
</feature>
<feature type="disulfide bond" evidence="1">
    <location>
        <begin position="53"/>
        <end position="71"/>
    </location>
</feature>
<feature type="domain" description="TNFR-Cys" evidence="5">
    <location>
        <begin position="116"/>
        <end position="158"/>
    </location>
</feature>
<feature type="region of interest" description="Disordered" evidence="2">
    <location>
        <begin position="230"/>
        <end position="272"/>
    </location>
</feature>
<dbReference type="PROSITE" id="PS00652">
    <property type="entry name" value="TNFR_NGFR_1"/>
    <property type="match status" value="2"/>
</dbReference>
<evidence type="ECO:0000256" key="1">
    <source>
        <dbReference type="PROSITE-ProRule" id="PRU00206"/>
    </source>
</evidence>
<dbReference type="GO" id="GO:0050829">
    <property type="term" value="P:defense response to Gram-negative bacterium"/>
    <property type="evidence" value="ECO:0007669"/>
    <property type="project" value="TreeGrafter"/>
</dbReference>
<dbReference type="AlphaFoldDB" id="A0A1V4KNL5"/>
<dbReference type="STRING" id="372326.A0A1V4KNL5"/>
<dbReference type="InterPro" id="IPR008063">
    <property type="entry name" value="Fas_rcpt"/>
</dbReference>
<protein>
    <submittedName>
        <fullName evidence="6">Tumor necrosis factor receptor superfamily member 14</fullName>
    </submittedName>
</protein>
<sequence length="272" mass="29015">MGRSRGRPLRRDPARRTMPLVLAAVLLTHLGGVEALDCGLGEYPAGTECCPMCAAGFRVFKHCTANSSTTCIPCVTDTYTDHPNGLEQCRPCKLCDEGANLVPEVACTHTKNTVCGCPDGYFCTSVGTRDCELCQRYTVCFPGSLLRERGTKTTDNVCEACPPGTFSTADMPYTCTPWPEREEGGPGQGEGGNPGSDRSVATIASAVAVMLLVAACCACVWRRRKRRGFVPPVQEPGSGQQGQTLMGNEDNGDKTAVPAQERGAGLEEIRLE</sequence>
<dbReference type="PRINTS" id="PR01680">
    <property type="entry name" value="TNFACTORR6"/>
</dbReference>
<dbReference type="SUPFAM" id="SSF57586">
    <property type="entry name" value="TNF receptor-like"/>
    <property type="match status" value="3"/>
</dbReference>
<keyword evidence="6" id="KW-0675">Receptor</keyword>
<evidence type="ECO:0000313" key="7">
    <source>
        <dbReference type="Proteomes" id="UP000190648"/>
    </source>
</evidence>
<evidence type="ECO:0000256" key="2">
    <source>
        <dbReference type="SAM" id="MobiDB-lite"/>
    </source>
</evidence>
<feature type="disulfide bond" evidence="1">
    <location>
        <begin position="50"/>
        <end position="63"/>
    </location>
</feature>
<dbReference type="Pfam" id="PF00020">
    <property type="entry name" value="TNFR_c6"/>
    <property type="match status" value="1"/>
</dbReference>
<keyword evidence="4" id="KW-0732">Signal</keyword>
<feature type="chain" id="PRO_5012460547" evidence="4">
    <location>
        <begin position="36"/>
        <end position="272"/>
    </location>
</feature>
<dbReference type="GO" id="GO:0009897">
    <property type="term" value="C:external side of plasma membrane"/>
    <property type="evidence" value="ECO:0007669"/>
    <property type="project" value="TreeGrafter"/>
</dbReference>
<dbReference type="GO" id="GO:0004888">
    <property type="term" value="F:transmembrane signaling receptor activity"/>
    <property type="evidence" value="ECO:0007669"/>
    <property type="project" value="InterPro"/>
</dbReference>
<name>A0A1V4KNL5_PATFA</name>
<keyword evidence="7" id="KW-1185">Reference proteome</keyword>
<feature type="disulfide bond" evidence="1">
    <location>
        <begin position="140"/>
        <end position="158"/>
    </location>
</feature>
<evidence type="ECO:0000256" key="4">
    <source>
        <dbReference type="SAM" id="SignalP"/>
    </source>
</evidence>
<dbReference type="PANTHER" id="PTHR46838">
    <property type="entry name" value="TUMOR NECROSIS FACTOR RECEPTOR SUPERFAMILY MEMBER 14"/>
    <property type="match status" value="1"/>
</dbReference>
<dbReference type="SMART" id="SM01411">
    <property type="entry name" value="Ephrin_rec_like"/>
    <property type="match status" value="2"/>
</dbReference>
<dbReference type="EMBL" id="LSYS01002427">
    <property type="protein sequence ID" value="OPJ86024.1"/>
    <property type="molecule type" value="Genomic_DNA"/>
</dbReference>